<evidence type="ECO:0000256" key="5">
    <source>
        <dbReference type="ARBA" id="ARBA00022475"/>
    </source>
</evidence>
<feature type="transmembrane region" description="Helical" evidence="15">
    <location>
        <begin position="82"/>
        <end position="101"/>
    </location>
</feature>
<evidence type="ECO:0000256" key="6">
    <source>
        <dbReference type="ARBA" id="ARBA00022630"/>
    </source>
</evidence>
<dbReference type="GO" id="GO:0005886">
    <property type="term" value="C:plasma membrane"/>
    <property type="evidence" value="ECO:0007669"/>
    <property type="project" value="UniProtKB-SubCell"/>
</dbReference>
<name>A0A9W4XEP7_9ASCO</name>
<evidence type="ECO:0000256" key="12">
    <source>
        <dbReference type="ARBA" id="ARBA00023065"/>
    </source>
</evidence>
<evidence type="ECO:0000256" key="1">
    <source>
        <dbReference type="ARBA" id="ARBA00004651"/>
    </source>
</evidence>
<dbReference type="GO" id="GO:0006826">
    <property type="term" value="P:iron ion transport"/>
    <property type="evidence" value="ECO:0007669"/>
    <property type="project" value="TreeGrafter"/>
</dbReference>
<evidence type="ECO:0000256" key="3">
    <source>
        <dbReference type="ARBA" id="ARBA00012668"/>
    </source>
</evidence>
<dbReference type="InterPro" id="IPR017938">
    <property type="entry name" value="Riboflavin_synthase-like_b-brl"/>
</dbReference>
<dbReference type="InterPro" id="IPR013112">
    <property type="entry name" value="FAD-bd_8"/>
</dbReference>
<keyword evidence="10 15" id="KW-1133">Transmembrane helix</keyword>
<organism evidence="17 18">
    <name type="scientific">Candida verbasci</name>
    <dbReference type="NCBI Taxonomy" id="1227364"/>
    <lineage>
        <taxon>Eukaryota</taxon>
        <taxon>Fungi</taxon>
        <taxon>Dikarya</taxon>
        <taxon>Ascomycota</taxon>
        <taxon>Saccharomycotina</taxon>
        <taxon>Pichiomycetes</taxon>
        <taxon>Debaryomycetaceae</taxon>
        <taxon>Candida/Lodderomyces clade</taxon>
        <taxon>Candida</taxon>
    </lineage>
</organism>
<feature type="transmembrane region" description="Helical" evidence="15">
    <location>
        <begin position="121"/>
        <end position="138"/>
    </location>
</feature>
<feature type="transmembrane region" description="Helical" evidence="15">
    <location>
        <begin position="22"/>
        <end position="46"/>
    </location>
</feature>
<keyword evidence="6" id="KW-0285">Flavoprotein</keyword>
<feature type="transmembrane region" description="Helical" evidence="15">
    <location>
        <begin position="217"/>
        <end position="236"/>
    </location>
</feature>
<keyword evidence="12" id="KW-0406">Ion transport</keyword>
<dbReference type="SUPFAM" id="SSF52343">
    <property type="entry name" value="Ferredoxin reductase-like, C-terminal NADP-linked domain"/>
    <property type="match status" value="1"/>
</dbReference>
<dbReference type="PANTHER" id="PTHR32361:SF28">
    <property type="entry name" value="FRP1P"/>
    <property type="match status" value="1"/>
</dbReference>
<dbReference type="CDD" id="cd06186">
    <property type="entry name" value="NOX_Duox_like_FAD_NADP"/>
    <property type="match status" value="1"/>
</dbReference>
<keyword evidence="11" id="KW-0560">Oxidoreductase</keyword>
<feature type="transmembrane region" description="Helical" evidence="15">
    <location>
        <begin position="242"/>
        <end position="264"/>
    </location>
</feature>
<dbReference type="SFLD" id="SFLDG01168">
    <property type="entry name" value="Ferric_reductase_subgroup_(FRE"/>
    <property type="match status" value="1"/>
</dbReference>
<dbReference type="EC" id="1.16.1.9" evidence="3"/>
<dbReference type="EMBL" id="CANTUO010000004">
    <property type="protein sequence ID" value="CAI5759633.1"/>
    <property type="molecule type" value="Genomic_DNA"/>
</dbReference>
<accession>A0A9W4XEP7</accession>
<dbReference type="GO" id="GO:0015677">
    <property type="term" value="P:copper ion import"/>
    <property type="evidence" value="ECO:0007669"/>
    <property type="project" value="TreeGrafter"/>
</dbReference>
<feature type="domain" description="FAD-binding FR-type" evidence="16">
    <location>
        <begin position="266"/>
        <end position="378"/>
    </location>
</feature>
<dbReference type="InterPro" id="IPR013130">
    <property type="entry name" value="Fe3_Rdtase_TM_dom"/>
</dbReference>
<evidence type="ECO:0000259" key="16">
    <source>
        <dbReference type="PROSITE" id="PS51384"/>
    </source>
</evidence>
<comment type="catalytic activity">
    <reaction evidence="14">
        <text>2 a Fe(II)-siderophore + NADP(+) + H(+) = 2 a Fe(III)-siderophore + NADPH</text>
        <dbReference type="Rhea" id="RHEA:28795"/>
        <dbReference type="Rhea" id="RHEA-COMP:11342"/>
        <dbReference type="Rhea" id="RHEA-COMP:11344"/>
        <dbReference type="ChEBI" id="CHEBI:15378"/>
        <dbReference type="ChEBI" id="CHEBI:29033"/>
        <dbReference type="ChEBI" id="CHEBI:29034"/>
        <dbReference type="ChEBI" id="CHEBI:57783"/>
        <dbReference type="ChEBI" id="CHEBI:58349"/>
        <dbReference type="EC" id="1.16.1.9"/>
    </reaction>
</comment>
<evidence type="ECO:0000256" key="9">
    <source>
        <dbReference type="ARBA" id="ARBA00022982"/>
    </source>
</evidence>
<dbReference type="Gene3D" id="2.40.30.10">
    <property type="entry name" value="Translation factors"/>
    <property type="match status" value="1"/>
</dbReference>
<dbReference type="SUPFAM" id="SSF63380">
    <property type="entry name" value="Riboflavin synthase domain-like"/>
    <property type="match status" value="1"/>
</dbReference>
<comment type="subcellular location">
    <subcellularLocation>
        <location evidence="1">Cell membrane</location>
        <topology evidence="1">Multi-pass membrane protein</topology>
    </subcellularLocation>
</comment>
<reference evidence="17" key="1">
    <citation type="submission" date="2022-12" db="EMBL/GenBank/DDBJ databases">
        <authorList>
            <person name="Brejova B."/>
        </authorList>
    </citation>
    <scope>NUCLEOTIDE SEQUENCE</scope>
</reference>
<dbReference type="InterPro" id="IPR017927">
    <property type="entry name" value="FAD-bd_FR_type"/>
</dbReference>
<dbReference type="Pfam" id="PF08030">
    <property type="entry name" value="NAD_binding_6"/>
    <property type="match status" value="1"/>
</dbReference>
<keyword evidence="9" id="KW-0249">Electron transport</keyword>
<evidence type="ECO:0000256" key="7">
    <source>
        <dbReference type="ARBA" id="ARBA00022692"/>
    </source>
</evidence>
<dbReference type="Gene3D" id="3.40.50.80">
    <property type="entry name" value="Nucleotide-binding domain of ferredoxin-NADP reductase (FNR) module"/>
    <property type="match status" value="1"/>
</dbReference>
<dbReference type="Proteomes" id="UP001152885">
    <property type="component" value="Unassembled WGS sequence"/>
</dbReference>
<keyword evidence="18" id="KW-1185">Reference proteome</keyword>
<feature type="transmembrane region" description="Helical" evidence="15">
    <location>
        <begin position="159"/>
        <end position="176"/>
    </location>
</feature>
<protein>
    <recommendedName>
        <fullName evidence="3">ferric-chelate reductase (NADPH)</fullName>
        <ecNumber evidence="3">1.16.1.9</ecNumber>
    </recommendedName>
</protein>
<gene>
    <name evidence="17" type="ORF">CANVERA_P4144</name>
</gene>
<dbReference type="InterPro" id="IPR039261">
    <property type="entry name" value="FNR_nucleotide-bd"/>
</dbReference>
<proteinExistence type="inferred from homology"/>
<keyword evidence="5" id="KW-1003">Cell membrane</keyword>
<evidence type="ECO:0000256" key="15">
    <source>
        <dbReference type="SAM" id="Phobius"/>
    </source>
</evidence>
<evidence type="ECO:0000313" key="18">
    <source>
        <dbReference type="Proteomes" id="UP001152885"/>
    </source>
</evidence>
<evidence type="ECO:0000256" key="13">
    <source>
        <dbReference type="ARBA" id="ARBA00023136"/>
    </source>
</evidence>
<sequence length="542" mass="63591">MSTIPFDQQYFVEKDRNNKYEWLVFVLTVITLGIHGLLFHYIPMYLKRKGPDRNNRYFKFVRQWELWTSCVNFKGFYFQPSLVLLGIIFCGINVAFCFVGTKDLDYQVRYYIISKRISKVAMGSMPILLFSVIKNDVLTRLSGLQYDRIEFLHKWLSRWMWVMITVHLSVACYYWLSLNFLIMIIIPPQIFGFMAYGSFTLLNWVSLKFIREWAYDFFLVQHRVFAFIMLFMSFIHNAGNRAAVLIAVHGLVIDRVFAKIMAYIHAKKSPTKGKSTFELLDKDTILITIPVDTCNSKWYNKYSKWKAGQHIYLNVSKVKYFQYHPFTISSLAETGEMKILMRVQKGFTKKLYNHLSQVDDTVTMKVHFHGPYGAVHQPFLSFDAICFFGAGSGGAFTFPVCLDLVKQIEQREKQQDYLFRSRFPYIKLVWVIRHKENMIWFKHILDELIKYDVDIEIYVTQDPEEIDSEKSSLEKNTISVKSICSINYGRPPIEDTIQNLNQKSIAIASCGPKLFTNAVKTYCQKARKSKKNSDIYCYTESF</sequence>
<keyword evidence="7 15" id="KW-0812">Transmembrane</keyword>
<keyword evidence="4" id="KW-0813">Transport</keyword>
<dbReference type="InterPro" id="IPR051410">
    <property type="entry name" value="Ferric/Cupric_Reductase"/>
</dbReference>
<keyword evidence="13 15" id="KW-0472">Membrane</keyword>
<evidence type="ECO:0000256" key="2">
    <source>
        <dbReference type="ARBA" id="ARBA00006278"/>
    </source>
</evidence>
<dbReference type="GO" id="GO:0052851">
    <property type="term" value="F:ferric-chelate reductase (NADPH) activity"/>
    <property type="evidence" value="ECO:0007669"/>
    <property type="project" value="UniProtKB-EC"/>
</dbReference>
<dbReference type="Pfam" id="PF01794">
    <property type="entry name" value="Ferric_reduct"/>
    <property type="match status" value="1"/>
</dbReference>
<dbReference type="PROSITE" id="PS51384">
    <property type="entry name" value="FAD_FR"/>
    <property type="match status" value="1"/>
</dbReference>
<evidence type="ECO:0000256" key="4">
    <source>
        <dbReference type="ARBA" id="ARBA00022448"/>
    </source>
</evidence>
<evidence type="ECO:0000256" key="10">
    <source>
        <dbReference type="ARBA" id="ARBA00022989"/>
    </source>
</evidence>
<dbReference type="SFLD" id="SFLDS00052">
    <property type="entry name" value="Ferric_Reductase_Domain"/>
    <property type="match status" value="1"/>
</dbReference>
<comment type="similarity">
    <text evidence="2">Belongs to the ferric reductase (FRE) family.</text>
</comment>
<dbReference type="AlphaFoldDB" id="A0A9W4XEP7"/>
<evidence type="ECO:0000313" key="17">
    <source>
        <dbReference type="EMBL" id="CAI5759633.1"/>
    </source>
</evidence>
<evidence type="ECO:0000256" key="8">
    <source>
        <dbReference type="ARBA" id="ARBA00022827"/>
    </source>
</evidence>
<dbReference type="PANTHER" id="PTHR32361">
    <property type="entry name" value="FERRIC/CUPRIC REDUCTASE TRANSMEMBRANE COMPONENT"/>
    <property type="match status" value="1"/>
</dbReference>
<dbReference type="OrthoDB" id="3944240at2759"/>
<dbReference type="GO" id="GO:0006879">
    <property type="term" value="P:intracellular iron ion homeostasis"/>
    <property type="evidence" value="ECO:0007669"/>
    <property type="project" value="TreeGrafter"/>
</dbReference>
<dbReference type="Pfam" id="PF08022">
    <property type="entry name" value="FAD_binding_8"/>
    <property type="match status" value="1"/>
</dbReference>
<feature type="transmembrane region" description="Helical" evidence="15">
    <location>
        <begin position="182"/>
        <end position="205"/>
    </location>
</feature>
<evidence type="ECO:0000256" key="14">
    <source>
        <dbReference type="ARBA" id="ARBA00048483"/>
    </source>
</evidence>
<evidence type="ECO:0000256" key="11">
    <source>
        <dbReference type="ARBA" id="ARBA00023002"/>
    </source>
</evidence>
<dbReference type="InterPro" id="IPR013121">
    <property type="entry name" value="Fe_red_NAD-bd_6"/>
</dbReference>
<keyword evidence="8" id="KW-0274">FAD</keyword>
<comment type="caution">
    <text evidence="17">The sequence shown here is derived from an EMBL/GenBank/DDBJ whole genome shotgun (WGS) entry which is preliminary data.</text>
</comment>